<dbReference type="EMBL" id="CM001266">
    <property type="protein sequence ID" value="EHH23175.1"/>
    <property type="molecule type" value="Genomic_DNA"/>
</dbReference>
<evidence type="ECO:0000256" key="10">
    <source>
        <dbReference type="RuleBase" id="RU000688"/>
    </source>
</evidence>
<dbReference type="InterPro" id="IPR000725">
    <property type="entry name" value="Olfact_rcpt"/>
</dbReference>
<evidence type="ECO:0000256" key="5">
    <source>
        <dbReference type="ARBA" id="ARBA00022989"/>
    </source>
</evidence>
<dbReference type="GO" id="GO:0004984">
    <property type="term" value="F:olfactory receptor activity"/>
    <property type="evidence" value="ECO:0007669"/>
    <property type="project" value="InterPro"/>
</dbReference>
<keyword evidence="7 11" id="KW-0472">Membrane</keyword>
<comment type="subcellular location">
    <subcellularLocation>
        <location evidence="11">Cell membrane</location>
        <topology evidence="11">Multi-pass membrane protein</topology>
    </subcellularLocation>
    <subcellularLocation>
        <location evidence="1">Membrane</location>
        <topology evidence="1">Multi-pass membrane protein</topology>
    </subcellularLocation>
</comment>
<keyword evidence="9 10" id="KW-0807">Transducer</keyword>
<dbReference type="InterPro" id="IPR000276">
    <property type="entry name" value="GPCR_Rhodpsn"/>
</dbReference>
<evidence type="ECO:0000256" key="2">
    <source>
        <dbReference type="ARBA" id="ARBA00022606"/>
    </source>
</evidence>
<feature type="non-terminal residue" evidence="13">
    <location>
        <position position="1"/>
    </location>
</feature>
<keyword evidence="5 11" id="KW-1133">Transmembrane helix</keyword>
<sequence>RQATHYHISSFFLIGIPGLQDFHCWIGIPVFLLFVLTLLGNSVIIVTVKLEPGLQQPMYFFLCMLAVNDMALASSTAPKMLGILWFDAHRIDFNICLTQLYFIYTFCVIESAILVAMAFDRCVAICIPLCYTTILSTPMVVKIGLVDIIRAIFMVLPHPLFISKLQYYTKYVINDACCEHMAVRLARASIFIYRVYGISVALSVMILDLGPIATSCIKILQAVFRLSSQSTISKSMGTCATHVCTILVCYIPALFSFLIHCIAKKESRSMHIIFATLYLLVPPTVNILAYGIKTKHIGNQVVGPFFSNKKISIS</sequence>
<evidence type="ECO:0000256" key="8">
    <source>
        <dbReference type="ARBA" id="ARBA00023170"/>
    </source>
</evidence>
<evidence type="ECO:0000256" key="4">
    <source>
        <dbReference type="ARBA" id="ARBA00022725"/>
    </source>
</evidence>
<feature type="domain" description="G-protein coupled receptors family 1 profile" evidence="12">
    <location>
        <begin position="40"/>
        <end position="290"/>
    </location>
</feature>
<dbReference type="Pfam" id="PF13853">
    <property type="entry name" value="7tm_4"/>
    <property type="match status" value="1"/>
</dbReference>
<dbReference type="Proteomes" id="UP000013456">
    <property type="component" value="Chromosome 14"/>
</dbReference>
<reference evidence="13" key="1">
    <citation type="journal article" date="2011" name="Nat. Biotechnol.">
        <title>Genome sequencing and comparison of two nonhuman primate animal models, the cynomolgus and Chinese rhesus macaques.</title>
        <authorList>
            <person name="Yan G."/>
            <person name="Zhang G."/>
            <person name="Fang X."/>
            <person name="Zhang Y."/>
            <person name="Li C."/>
            <person name="Ling F."/>
            <person name="Cooper D.N."/>
            <person name="Li Q."/>
            <person name="Li Y."/>
            <person name="van Gool A.J."/>
            <person name="Du H."/>
            <person name="Chen J."/>
            <person name="Chen R."/>
            <person name="Zhang P."/>
            <person name="Huang Z."/>
            <person name="Thompson J.R."/>
            <person name="Meng Y."/>
            <person name="Bai Y."/>
            <person name="Wang J."/>
            <person name="Zhuo M."/>
            <person name="Wang T."/>
            <person name="Huang Y."/>
            <person name="Wei L."/>
            <person name="Li J."/>
            <person name="Wang Z."/>
            <person name="Hu H."/>
            <person name="Yang P."/>
            <person name="Le L."/>
            <person name="Stenson P.D."/>
            <person name="Li B."/>
            <person name="Liu X."/>
            <person name="Ball E.V."/>
            <person name="An N."/>
            <person name="Huang Q."/>
            <person name="Zhang Y."/>
            <person name="Fan W."/>
            <person name="Zhang X."/>
            <person name="Li Y."/>
            <person name="Wang W."/>
            <person name="Katze M.G."/>
            <person name="Su B."/>
            <person name="Nielsen R."/>
            <person name="Yang H."/>
            <person name="Wang J."/>
            <person name="Wang X."/>
            <person name="Wang J."/>
        </authorList>
    </citation>
    <scope>NUCLEOTIDE SEQUENCE [LARGE SCALE GENOMIC DNA]</scope>
    <source>
        <strain evidence="13">CR-5</strain>
    </source>
</reference>
<keyword evidence="4 11" id="KW-0552">Olfaction</keyword>
<keyword evidence="3 10" id="KW-0812">Transmembrane</keyword>
<evidence type="ECO:0000313" key="13">
    <source>
        <dbReference type="EMBL" id="EHH23175.1"/>
    </source>
</evidence>
<feature type="transmembrane region" description="Helical" evidence="11">
    <location>
        <begin position="272"/>
        <end position="292"/>
    </location>
</feature>
<dbReference type="InterPro" id="IPR017452">
    <property type="entry name" value="GPCR_Rhodpsn_7TM"/>
</dbReference>
<dbReference type="PROSITE" id="PS50262">
    <property type="entry name" value="G_PROTEIN_RECEP_F1_2"/>
    <property type="match status" value="1"/>
</dbReference>
<keyword evidence="6 10" id="KW-0297">G-protein coupled receptor</keyword>
<keyword evidence="8 10" id="KW-0675">Receptor</keyword>
<keyword evidence="11" id="KW-1003">Cell membrane</keyword>
<dbReference type="PRINTS" id="PR00237">
    <property type="entry name" value="GPCRRHODOPSN"/>
</dbReference>
<evidence type="ECO:0000256" key="7">
    <source>
        <dbReference type="ARBA" id="ARBA00023136"/>
    </source>
</evidence>
<gene>
    <name evidence="13" type="ORF">EGK_06590</name>
</gene>
<evidence type="ECO:0000259" key="12">
    <source>
        <dbReference type="PROSITE" id="PS50262"/>
    </source>
</evidence>
<dbReference type="InterPro" id="IPR050402">
    <property type="entry name" value="OR51/52/56-like"/>
</dbReference>
<evidence type="ECO:0000256" key="3">
    <source>
        <dbReference type="ARBA" id="ARBA00022692"/>
    </source>
</evidence>
<organism evidence="13">
    <name type="scientific">Macaca mulatta</name>
    <name type="common">Rhesus macaque</name>
    <dbReference type="NCBI Taxonomy" id="9544"/>
    <lineage>
        <taxon>Eukaryota</taxon>
        <taxon>Metazoa</taxon>
        <taxon>Chordata</taxon>
        <taxon>Craniata</taxon>
        <taxon>Vertebrata</taxon>
        <taxon>Euteleostomi</taxon>
        <taxon>Mammalia</taxon>
        <taxon>Eutheria</taxon>
        <taxon>Euarchontoglires</taxon>
        <taxon>Primates</taxon>
        <taxon>Haplorrhini</taxon>
        <taxon>Catarrhini</taxon>
        <taxon>Cercopithecidae</taxon>
        <taxon>Cercopithecinae</taxon>
        <taxon>Macaca</taxon>
    </lineage>
</organism>
<feature type="transmembrane region" description="Helical" evidence="11">
    <location>
        <begin position="58"/>
        <end position="81"/>
    </location>
</feature>
<dbReference type="PROSITE" id="PS00237">
    <property type="entry name" value="G_PROTEIN_RECEP_F1_1"/>
    <property type="match status" value="1"/>
</dbReference>
<comment type="similarity">
    <text evidence="10">Belongs to the G-protein coupled receptor 1 family.</text>
</comment>
<dbReference type="SUPFAM" id="SSF81321">
    <property type="entry name" value="Family A G protein-coupled receptor-like"/>
    <property type="match status" value="1"/>
</dbReference>
<accession>G7NE47</accession>
<evidence type="ECO:0000256" key="1">
    <source>
        <dbReference type="ARBA" id="ARBA00004141"/>
    </source>
</evidence>
<protein>
    <recommendedName>
        <fullName evidence="11">Olfactory receptor</fullName>
    </recommendedName>
</protein>
<dbReference type="PANTHER" id="PTHR26450:SF59">
    <property type="entry name" value="OLFACTORY RECEPTOR"/>
    <property type="match status" value="1"/>
</dbReference>
<evidence type="ECO:0000256" key="6">
    <source>
        <dbReference type="ARBA" id="ARBA00023040"/>
    </source>
</evidence>
<dbReference type="Gene3D" id="1.20.1070.10">
    <property type="entry name" value="Rhodopsin 7-helix transmembrane proteins"/>
    <property type="match status" value="1"/>
</dbReference>
<evidence type="ECO:0000256" key="9">
    <source>
        <dbReference type="ARBA" id="ARBA00023224"/>
    </source>
</evidence>
<proteinExistence type="inferred from homology"/>
<keyword evidence="2 11" id="KW-0716">Sensory transduction</keyword>
<feature type="transmembrane region" description="Helical" evidence="11">
    <location>
        <begin position="191"/>
        <end position="220"/>
    </location>
</feature>
<feature type="transmembrane region" description="Helical" evidence="11">
    <location>
        <begin position="25"/>
        <end position="46"/>
    </location>
</feature>
<name>G7NE47_MACMU</name>
<evidence type="ECO:0000256" key="11">
    <source>
        <dbReference type="RuleBase" id="RU363047"/>
    </source>
</evidence>
<feature type="transmembrane region" description="Helical" evidence="11">
    <location>
        <begin position="240"/>
        <end position="260"/>
    </location>
</feature>
<dbReference type="GO" id="GO:0004930">
    <property type="term" value="F:G protein-coupled receptor activity"/>
    <property type="evidence" value="ECO:0007669"/>
    <property type="project" value="UniProtKB-KW"/>
</dbReference>
<dbReference type="PANTHER" id="PTHR26450">
    <property type="entry name" value="OLFACTORY RECEPTOR 56B1-RELATED"/>
    <property type="match status" value="1"/>
</dbReference>
<dbReference type="PRINTS" id="PR00245">
    <property type="entry name" value="OLFACTORYR"/>
</dbReference>
<feature type="non-terminal residue" evidence="13">
    <location>
        <position position="314"/>
    </location>
</feature>
<feature type="transmembrane region" description="Helical" evidence="11">
    <location>
        <begin position="101"/>
        <end position="119"/>
    </location>
</feature>
<dbReference type="FunFam" id="1.20.1070.10:FF:000366">
    <property type="entry name" value="Olfactory receptor family 52 subfamily D member 1"/>
    <property type="match status" value="1"/>
</dbReference>
<dbReference type="AlphaFoldDB" id="G7NE47"/>
<dbReference type="GO" id="GO:0005886">
    <property type="term" value="C:plasma membrane"/>
    <property type="evidence" value="ECO:0007669"/>
    <property type="project" value="UniProtKB-SubCell"/>
</dbReference>